<comment type="caution">
    <text evidence="2">The sequence shown here is derived from an EMBL/GenBank/DDBJ whole genome shotgun (WGS) entry which is preliminary data.</text>
</comment>
<dbReference type="AlphaFoldDB" id="A0A9N9BAL3"/>
<evidence type="ECO:0000256" key="1">
    <source>
        <dbReference type="SAM" id="MobiDB-lite"/>
    </source>
</evidence>
<dbReference type="OrthoDB" id="1714508at2759"/>
<keyword evidence="3" id="KW-1185">Reference proteome</keyword>
<evidence type="ECO:0000313" key="2">
    <source>
        <dbReference type="EMBL" id="CAG8559034.1"/>
    </source>
</evidence>
<dbReference type="Proteomes" id="UP000789572">
    <property type="component" value="Unassembled WGS sequence"/>
</dbReference>
<dbReference type="PANTHER" id="PTHR13464:SF0">
    <property type="entry name" value="SAP30-BINDING PROTEIN"/>
    <property type="match status" value="1"/>
</dbReference>
<feature type="region of interest" description="Disordered" evidence="1">
    <location>
        <begin position="345"/>
        <end position="435"/>
    </location>
</feature>
<dbReference type="InterPro" id="IPR012479">
    <property type="entry name" value="SAP30BP"/>
</dbReference>
<dbReference type="EMBL" id="CAJVPJ010000827">
    <property type="protein sequence ID" value="CAG8559034.1"/>
    <property type="molecule type" value="Genomic_DNA"/>
</dbReference>
<gene>
    <name evidence="2" type="ORF">POCULU_LOCUS5415</name>
</gene>
<proteinExistence type="predicted"/>
<dbReference type="PANTHER" id="PTHR13464">
    <property type="entry name" value="TRANSCRIPTIONAL REGULATOR PROTEIN HCNGP"/>
    <property type="match status" value="1"/>
</dbReference>
<evidence type="ECO:0000313" key="3">
    <source>
        <dbReference type="Proteomes" id="UP000789572"/>
    </source>
</evidence>
<reference evidence="2" key="1">
    <citation type="submission" date="2021-06" db="EMBL/GenBank/DDBJ databases">
        <authorList>
            <person name="Kallberg Y."/>
            <person name="Tangrot J."/>
            <person name="Rosling A."/>
        </authorList>
    </citation>
    <scope>NUCLEOTIDE SEQUENCE</scope>
    <source>
        <strain evidence="2">IA702</strain>
    </source>
</reference>
<feature type="compositionally biased region" description="Polar residues" evidence="1">
    <location>
        <begin position="74"/>
        <end position="91"/>
    </location>
</feature>
<feature type="compositionally biased region" description="Polar residues" evidence="1">
    <location>
        <begin position="21"/>
        <end position="30"/>
    </location>
</feature>
<feature type="compositionally biased region" description="Polar residues" evidence="1">
    <location>
        <begin position="123"/>
        <end position="149"/>
    </location>
</feature>
<sequence length="435" mass="48516">MSSLLGLNYYDEEEEEEEQQSSHATDNTEQMIMDKIEVAKADHGDDNEEVQSQKNVSASMSQAIANKPAERNFESISLKSTSPTALLSQKNLPPAPTDFSTLIRRRQNHAGQTKTHYRHHNSADQTKSENTSRTPSPRAQNSPSMSVDGSRNLRGDGVSESPHVRHDGGDISPEITTSVQAMQIDEVEYEAKKELLLKKLLRPKPIEGAENWGIPAEPDTECDAELQNKIAQYRQLKDKGILFNDNLLKNKAFRNPHIYEKLVEFVELDETGSNFDKSVFDPYGFPPEAYAEKLAETQKRVADERTLAQQQQHRAQIQFVGAAAVANASVSRARHVMQSLAARVEKNAPGSTSSVSATVSTNIKPSSGKKRSSKWDVPASEVSQQSSEKRHDRHSHDGKRRGSKWDVPATHVSSSSRSSDRRHGHDSRDSKRTRD</sequence>
<feature type="compositionally biased region" description="Low complexity" evidence="1">
    <location>
        <begin position="351"/>
        <end position="361"/>
    </location>
</feature>
<name>A0A9N9BAL3_9GLOM</name>
<feature type="compositionally biased region" description="Acidic residues" evidence="1">
    <location>
        <begin position="10"/>
        <end position="19"/>
    </location>
</feature>
<dbReference type="GO" id="GO:0005634">
    <property type="term" value="C:nucleus"/>
    <property type="evidence" value="ECO:0007669"/>
    <property type="project" value="TreeGrafter"/>
</dbReference>
<organism evidence="2 3">
    <name type="scientific">Paraglomus occultum</name>
    <dbReference type="NCBI Taxonomy" id="144539"/>
    <lineage>
        <taxon>Eukaryota</taxon>
        <taxon>Fungi</taxon>
        <taxon>Fungi incertae sedis</taxon>
        <taxon>Mucoromycota</taxon>
        <taxon>Glomeromycotina</taxon>
        <taxon>Glomeromycetes</taxon>
        <taxon>Paraglomerales</taxon>
        <taxon>Paraglomeraceae</taxon>
        <taxon>Paraglomus</taxon>
    </lineage>
</organism>
<dbReference type="GO" id="GO:0006355">
    <property type="term" value="P:regulation of DNA-templated transcription"/>
    <property type="evidence" value="ECO:0007669"/>
    <property type="project" value="InterPro"/>
</dbReference>
<protein>
    <submittedName>
        <fullName evidence="2">2435_t:CDS:1</fullName>
    </submittedName>
</protein>
<feature type="compositionally biased region" description="Polar residues" evidence="1">
    <location>
        <begin position="50"/>
        <end position="64"/>
    </location>
</feature>
<feature type="compositionally biased region" description="Basic and acidic residues" evidence="1">
    <location>
        <begin position="418"/>
        <end position="435"/>
    </location>
</feature>
<feature type="compositionally biased region" description="Basic residues" evidence="1">
    <location>
        <begin position="391"/>
        <end position="402"/>
    </location>
</feature>
<feature type="compositionally biased region" description="Basic and acidic residues" evidence="1">
    <location>
        <begin position="32"/>
        <end position="44"/>
    </location>
</feature>
<feature type="region of interest" description="Disordered" evidence="1">
    <location>
        <begin position="1"/>
        <end position="173"/>
    </location>
</feature>
<dbReference type="Pfam" id="PF07818">
    <property type="entry name" value="HCNGP"/>
    <property type="match status" value="1"/>
</dbReference>
<accession>A0A9N9BAL3</accession>